<comment type="function">
    <text evidence="6">Catalyzes the GTP-dependent phosphorylation of the 3'-hydroxyl group of dephosphocoenzyme A to form coenzyme A (CoA).</text>
</comment>
<dbReference type="PIRSF" id="PIRSF006533">
    <property type="entry name" value="UCP006533"/>
    <property type="match status" value="1"/>
</dbReference>
<dbReference type="InterPro" id="IPR007164">
    <property type="entry name" value="GTP-dep_dephospho-CoA_kin"/>
</dbReference>
<dbReference type="Proteomes" id="UP000281962">
    <property type="component" value="Unassembled WGS sequence"/>
</dbReference>
<dbReference type="GO" id="GO:0015937">
    <property type="term" value="P:coenzyme A biosynthetic process"/>
    <property type="evidence" value="ECO:0007669"/>
    <property type="project" value="UniProtKB-UniRule"/>
</dbReference>
<keyword evidence="5 6" id="KW-0342">GTP-binding</keyword>
<evidence type="ECO:0000256" key="4">
    <source>
        <dbReference type="ARBA" id="ARBA00022993"/>
    </source>
</evidence>
<comment type="caution">
    <text evidence="7">The sequence shown here is derived from an EMBL/GenBank/DDBJ whole genome shotgun (WGS) entry which is preliminary data.</text>
</comment>
<keyword evidence="4 6" id="KW-0173">Coenzyme A biosynthesis</keyword>
<comment type="pathway">
    <text evidence="6">Cofactor biosynthesis; coenzyme A biosynthesis.</text>
</comment>
<dbReference type="GO" id="GO:0005525">
    <property type="term" value="F:GTP binding"/>
    <property type="evidence" value="ECO:0007669"/>
    <property type="project" value="UniProtKB-UniRule"/>
</dbReference>
<feature type="binding site" evidence="6">
    <location>
        <position position="97"/>
    </location>
    <ligand>
        <name>GTP</name>
        <dbReference type="ChEBI" id="CHEBI:37565"/>
    </ligand>
</feature>
<evidence type="ECO:0000256" key="6">
    <source>
        <dbReference type="HAMAP-Rule" id="MF_00590"/>
    </source>
</evidence>
<accession>A0A497EWC6</accession>
<name>A0A497EWC6_9CREN</name>
<feature type="binding site" evidence="6">
    <location>
        <position position="153"/>
    </location>
    <ligand>
        <name>GTP</name>
        <dbReference type="ChEBI" id="CHEBI:37565"/>
    </ligand>
</feature>
<comment type="caution">
    <text evidence="6">Lacks conserved residue(s) required for the propagation of feature annotation.</text>
</comment>
<comment type="catalytic activity">
    <reaction evidence="6">
        <text>3'-dephospho-CoA + GTP = GDP + CoA + H(+)</text>
        <dbReference type="Rhea" id="RHEA:61156"/>
        <dbReference type="ChEBI" id="CHEBI:15378"/>
        <dbReference type="ChEBI" id="CHEBI:37565"/>
        <dbReference type="ChEBI" id="CHEBI:57287"/>
        <dbReference type="ChEBI" id="CHEBI:57328"/>
        <dbReference type="ChEBI" id="CHEBI:58189"/>
        <dbReference type="EC" id="2.7.1.237"/>
    </reaction>
</comment>
<dbReference type="HAMAP" id="MF_00590">
    <property type="entry name" value="Dephospho_CoA_kinase_GTP_dep"/>
    <property type="match status" value="1"/>
</dbReference>
<feature type="binding site" evidence="6">
    <location>
        <position position="78"/>
    </location>
    <ligand>
        <name>GTP</name>
        <dbReference type="ChEBI" id="CHEBI:37565"/>
    </ligand>
</feature>
<proteinExistence type="inferred from homology"/>
<keyword evidence="1 6" id="KW-0808">Transferase</keyword>
<evidence type="ECO:0000256" key="2">
    <source>
        <dbReference type="ARBA" id="ARBA00022741"/>
    </source>
</evidence>
<evidence type="ECO:0000256" key="3">
    <source>
        <dbReference type="ARBA" id="ARBA00022777"/>
    </source>
</evidence>
<feature type="binding site" evidence="6">
    <location>
        <position position="79"/>
    </location>
    <ligand>
        <name>GTP</name>
        <dbReference type="ChEBI" id="CHEBI:37565"/>
    </ligand>
</feature>
<dbReference type="PANTHER" id="PTHR40732:SF1">
    <property type="entry name" value="GTP-DEPENDENT DEPHOSPHO-COA KINASE"/>
    <property type="match status" value="1"/>
</dbReference>
<dbReference type="EC" id="2.7.1.237" evidence="6"/>
<evidence type="ECO:0000313" key="7">
    <source>
        <dbReference type="EMBL" id="RLE51409.1"/>
    </source>
</evidence>
<organism evidence="7 8">
    <name type="scientific">Thermoproteota archaeon</name>
    <dbReference type="NCBI Taxonomy" id="2056631"/>
    <lineage>
        <taxon>Archaea</taxon>
        <taxon>Thermoproteota</taxon>
    </lineage>
</organism>
<protein>
    <recommendedName>
        <fullName evidence="6">GTP-dependent dephospho-CoA kinase</fullName>
        <ecNumber evidence="6">2.7.1.237</ecNumber>
    </recommendedName>
    <alternativeName>
        <fullName evidence="6">Dephospho-coenzyme A kinase</fullName>
        <shortName evidence="6">DPCK</shortName>
    </alternativeName>
</protein>
<feature type="binding site" evidence="6">
    <location>
        <position position="99"/>
    </location>
    <ligand>
        <name>GTP</name>
        <dbReference type="ChEBI" id="CHEBI:37565"/>
    </ligand>
</feature>
<comment type="similarity">
    <text evidence="6">Belongs to the GTP-dependent DPCK family.</text>
</comment>
<dbReference type="PANTHER" id="PTHR40732">
    <property type="entry name" value="UPF0218 PROTEIN TK1697"/>
    <property type="match status" value="1"/>
</dbReference>
<evidence type="ECO:0000256" key="5">
    <source>
        <dbReference type="ARBA" id="ARBA00023134"/>
    </source>
</evidence>
<evidence type="ECO:0000313" key="8">
    <source>
        <dbReference type="Proteomes" id="UP000281962"/>
    </source>
</evidence>
<dbReference type="EMBL" id="QMQY01000003">
    <property type="protein sequence ID" value="RLE51409.1"/>
    <property type="molecule type" value="Genomic_DNA"/>
</dbReference>
<reference evidence="7 8" key="1">
    <citation type="submission" date="2018-06" db="EMBL/GenBank/DDBJ databases">
        <title>Extensive metabolic versatility and redundancy in microbially diverse, dynamic hydrothermal sediments.</title>
        <authorList>
            <person name="Dombrowski N."/>
            <person name="Teske A."/>
            <person name="Baker B.J."/>
        </authorList>
    </citation>
    <scope>NUCLEOTIDE SEQUENCE [LARGE SCALE GENOMIC DNA]</scope>
    <source>
        <strain evidence="7">B30_G17</strain>
    </source>
</reference>
<dbReference type="GO" id="GO:0016301">
    <property type="term" value="F:kinase activity"/>
    <property type="evidence" value="ECO:0007669"/>
    <property type="project" value="UniProtKB-UniRule"/>
</dbReference>
<gene>
    <name evidence="7" type="ORF">DRJ21_00195</name>
</gene>
<dbReference type="AlphaFoldDB" id="A0A497EWC6"/>
<dbReference type="Pfam" id="PF04019">
    <property type="entry name" value="DUF359"/>
    <property type="match status" value="1"/>
</dbReference>
<sequence length="204" mass="23557">MFRQIQLRFYKRVNLGDMQLKSTNEIIRFKALKLDNKFKHLFRKPYGITLKGSYENVTQQLMSFIRDFHPIKFISVGDVVLEELIKYNLIPNIAIIDFKVNRKKYEYKIDTSIFQRVFKVENPPGYITCEAWLTIQYAIALNQKSLIIVDGEEDLLALPAVLCAPVDSIIVFGLPGEGVLLVPVNSMSKSEAFKLLSFLEPYIE</sequence>
<dbReference type="UniPathway" id="UPA00241"/>
<evidence type="ECO:0000256" key="1">
    <source>
        <dbReference type="ARBA" id="ARBA00022679"/>
    </source>
</evidence>
<keyword evidence="3 6" id="KW-0418">Kinase</keyword>
<keyword evidence="2 6" id="KW-0547">Nucleotide-binding</keyword>
<feature type="binding site" evidence="6">
    <location>
        <position position="80"/>
    </location>
    <ligand>
        <name>GTP</name>
        <dbReference type="ChEBI" id="CHEBI:37565"/>
    </ligand>
</feature>